<dbReference type="eggNOG" id="COG4221">
    <property type="taxonomic scope" value="Bacteria"/>
</dbReference>
<dbReference type="Pfam" id="PF00106">
    <property type="entry name" value="adh_short"/>
    <property type="match status" value="1"/>
</dbReference>
<sequence>MIGKTNSSLSATYSATKYAMLGFSGALFKELRGDNIKVTCVNPGSIETHLFEDSGIMPHDHMLQPQEVVTLLLQISEVASNLLIDEITLRPLNPTATK</sequence>
<dbReference type="SUPFAM" id="SSF51735">
    <property type="entry name" value="NAD(P)-binding Rossmann-fold domains"/>
    <property type="match status" value="1"/>
</dbReference>
<comment type="caution">
    <text evidence="1">The sequence shown here is derived from an EMBL/GenBank/DDBJ whole genome shotgun (WGS) entry which is preliminary data.</text>
</comment>
<organism evidence="1 2">
    <name type="scientific">Bizionia argentinensis JUB59</name>
    <dbReference type="NCBI Taxonomy" id="1046627"/>
    <lineage>
        <taxon>Bacteria</taxon>
        <taxon>Pseudomonadati</taxon>
        <taxon>Bacteroidota</taxon>
        <taxon>Flavobacteriia</taxon>
        <taxon>Flavobacteriales</taxon>
        <taxon>Flavobacteriaceae</taxon>
        <taxon>Bizionia</taxon>
    </lineage>
</organism>
<protein>
    <submittedName>
        <fullName evidence="1">SDR family NAD(P)-dependent oxidoreductase</fullName>
    </submittedName>
</protein>
<dbReference type="InterPro" id="IPR036291">
    <property type="entry name" value="NAD(P)-bd_dom_sf"/>
</dbReference>
<evidence type="ECO:0000313" key="1">
    <source>
        <dbReference type="EMBL" id="EGV44478.2"/>
    </source>
</evidence>
<dbReference type="InterPro" id="IPR002347">
    <property type="entry name" value="SDR_fam"/>
</dbReference>
<proteinExistence type="predicted"/>
<dbReference type="PRINTS" id="PR00081">
    <property type="entry name" value="GDHRDH"/>
</dbReference>
<dbReference type="OrthoDB" id="9775296at2"/>
<name>G2EAP1_9FLAO</name>
<keyword evidence="2" id="KW-1185">Reference proteome</keyword>
<dbReference type="Proteomes" id="UP000003730">
    <property type="component" value="Unassembled WGS sequence"/>
</dbReference>
<reference evidence="1 2" key="1">
    <citation type="journal article" date="2008" name="Int. J. Syst. Evol. Microbiol.">
        <title>Bizionia argentinensis sp. nov., isolated from surface marine water in Antarctica.</title>
        <authorList>
            <person name="Bercovich A."/>
            <person name="Vazquez S.C."/>
            <person name="Yankilevich P."/>
            <person name="Coria S.H."/>
            <person name="Foti M."/>
            <person name="Hernandez E."/>
            <person name="Vidal A."/>
            <person name="Ruberto L."/>
            <person name="Melo C."/>
            <person name="Marenssi S."/>
            <person name="Criscuolo M."/>
            <person name="Memoli M."/>
            <person name="Arguelles M."/>
            <person name="Mac Cormack W.P."/>
        </authorList>
    </citation>
    <scope>NUCLEOTIDE SEQUENCE [LARGE SCALE GENOMIC DNA]</scope>
    <source>
        <strain evidence="1 2">JUB59</strain>
    </source>
</reference>
<dbReference type="AlphaFoldDB" id="G2EAP1"/>
<evidence type="ECO:0000313" key="2">
    <source>
        <dbReference type="Proteomes" id="UP000003730"/>
    </source>
</evidence>
<accession>G2EAP1</accession>
<dbReference type="EMBL" id="AFXZ01000008">
    <property type="protein sequence ID" value="EGV44478.2"/>
    <property type="molecule type" value="Genomic_DNA"/>
</dbReference>
<gene>
    <name evidence="1" type="ORF">BZARG_2718</name>
</gene>
<dbReference type="Gene3D" id="3.40.50.720">
    <property type="entry name" value="NAD(P)-binding Rossmann-like Domain"/>
    <property type="match status" value="1"/>
</dbReference>
<dbReference type="STRING" id="1046627.BZARG_2718"/>